<accession>A0ABZ0KTD5</accession>
<name>A0ABZ0KTD5_9BACL</name>
<dbReference type="PROSITE" id="PS51832">
    <property type="entry name" value="HD_GYP"/>
    <property type="match status" value="1"/>
</dbReference>
<dbReference type="SUPFAM" id="SSF109604">
    <property type="entry name" value="HD-domain/PDEase-like"/>
    <property type="match status" value="1"/>
</dbReference>
<keyword evidence="3" id="KW-1185">Reference proteome</keyword>
<proteinExistence type="predicted"/>
<dbReference type="SMART" id="SM00471">
    <property type="entry name" value="HDc"/>
    <property type="match status" value="1"/>
</dbReference>
<dbReference type="InterPro" id="IPR003607">
    <property type="entry name" value="HD/PDEase_dom"/>
</dbReference>
<protein>
    <submittedName>
        <fullName evidence="2">HD-GYP domain-containing protein</fullName>
    </submittedName>
</protein>
<evidence type="ECO:0000313" key="3">
    <source>
        <dbReference type="Proteomes" id="UP001303532"/>
    </source>
</evidence>
<evidence type="ECO:0000259" key="1">
    <source>
        <dbReference type="PROSITE" id="PS51832"/>
    </source>
</evidence>
<dbReference type="EMBL" id="CP116341">
    <property type="protein sequence ID" value="WOV83120.1"/>
    <property type="molecule type" value="Genomic_DNA"/>
</dbReference>
<sequence length="310" mass="35516">MSNNRSYSNYDENGYPELHLGYADVILLGQWDGLSNALYSLHEGENLWVQFNLDADAEIVETYTLLKGTVEIQYEGKRRNFHLGETIDASQYEKTISFHAESDAEILIKTTVEIFEPGFFESQVLQEEADAIEKLDGYTYMHCNRIKNYSIEVWTELDMPKRFLQTLRWGAYFHDIGKLSVPLEILNKPGPLTAEEWQIMKAHTTEGAKMIRNHKVDMLSKSAFIVEQHHERYDGKGYPYGLKGEEISLEASIVSVVDSFDAMTTDRAYKKALPIKDALQELVEGRGTQFNPKAVDAFLSVLAKRKNPWK</sequence>
<dbReference type="NCBIfam" id="TIGR00277">
    <property type="entry name" value="HDIG"/>
    <property type="match status" value="1"/>
</dbReference>
<dbReference type="PANTHER" id="PTHR43155">
    <property type="entry name" value="CYCLIC DI-GMP PHOSPHODIESTERASE PA4108-RELATED"/>
    <property type="match status" value="1"/>
</dbReference>
<reference evidence="2 3" key="1">
    <citation type="submission" date="2023-01" db="EMBL/GenBank/DDBJ databases">
        <title>Sporosarcina sp. nov., isolated from Korean tranditional fermented seafood 'Jeotgal'.</title>
        <authorList>
            <person name="Yang A.-I."/>
        </authorList>
    </citation>
    <scope>NUCLEOTIDE SEQUENCE [LARGE SCALE GENOMIC DNA]</scope>
    <source>
        <strain evidence="2 3">B2O-1</strain>
    </source>
</reference>
<dbReference type="InterPro" id="IPR006675">
    <property type="entry name" value="HDIG_dom"/>
</dbReference>
<dbReference type="CDD" id="cd00077">
    <property type="entry name" value="HDc"/>
    <property type="match status" value="1"/>
</dbReference>
<dbReference type="PANTHER" id="PTHR43155:SF2">
    <property type="entry name" value="CYCLIC DI-GMP PHOSPHODIESTERASE PA4108"/>
    <property type="match status" value="1"/>
</dbReference>
<dbReference type="Proteomes" id="UP001303532">
    <property type="component" value="Chromosome"/>
</dbReference>
<dbReference type="InterPro" id="IPR037522">
    <property type="entry name" value="HD_GYP_dom"/>
</dbReference>
<feature type="domain" description="HD-GYP" evidence="1">
    <location>
        <begin position="117"/>
        <end position="310"/>
    </location>
</feature>
<evidence type="ECO:0000313" key="2">
    <source>
        <dbReference type="EMBL" id="WOV83120.1"/>
    </source>
</evidence>
<gene>
    <name evidence="2" type="ORF">PGH26_09270</name>
</gene>
<dbReference type="Pfam" id="PF13487">
    <property type="entry name" value="HD_5"/>
    <property type="match status" value="1"/>
</dbReference>
<dbReference type="RefSeq" id="WP_323690796.1">
    <property type="nucleotide sequence ID" value="NZ_CP116341.1"/>
</dbReference>
<dbReference type="Gene3D" id="1.10.3210.10">
    <property type="entry name" value="Hypothetical protein af1432"/>
    <property type="match status" value="1"/>
</dbReference>
<organism evidence="2 3">
    <name type="scientific">Sporosarcina jeotgali</name>
    <dbReference type="NCBI Taxonomy" id="3020056"/>
    <lineage>
        <taxon>Bacteria</taxon>
        <taxon>Bacillati</taxon>
        <taxon>Bacillota</taxon>
        <taxon>Bacilli</taxon>
        <taxon>Bacillales</taxon>
        <taxon>Caryophanaceae</taxon>
        <taxon>Sporosarcina</taxon>
    </lineage>
</organism>